<dbReference type="SUPFAM" id="SSF89550">
    <property type="entry name" value="PHP domain-like"/>
    <property type="match status" value="1"/>
</dbReference>
<sequence length="246" mass="27865">MSEKSKTWIQTAEYHTHTFYSDGKSTMEDNVIAARNCGIKTIGISDHGYRHMGFGVSYRDYPKMKDEVLKLRDKYPDMEILLGVEANILDDTGLIDVDDYILRYVDYVMAGYHFGSSITKPRGLRNHVCNFIKPLKRFEVDYNTRALINAMKQNDLFILTHPGDKGDIDTKEVAKVAMETGTILEINTHHANLSAAQLSLIKDWDLKFSVGADAHRSEHIGNLEVALKNIREAGLSLDKVINLKED</sequence>
<dbReference type="Gene3D" id="3.20.20.140">
    <property type="entry name" value="Metal-dependent hydrolases"/>
    <property type="match status" value="1"/>
</dbReference>
<name>A0ABV9QHT3_9FIRM</name>
<gene>
    <name evidence="2" type="ORF">ACFO4R_01785</name>
</gene>
<evidence type="ECO:0000313" key="2">
    <source>
        <dbReference type="EMBL" id="MFC4803803.1"/>
    </source>
</evidence>
<evidence type="ECO:0000313" key="3">
    <source>
        <dbReference type="Proteomes" id="UP001595916"/>
    </source>
</evidence>
<dbReference type="InterPro" id="IPR050243">
    <property type="entry name" value="PHP_phosphatase"/>
</dbReference>
<reference evidence="3" key="1">
    <citation type="journal article" date="2019" name="Int. J. Syst. Evol. Microbiol.">
        <title>The Global Catalogue of Microorganisms (GCM) 10K type strain sequencing project: providing services to taxonomists for standard genome sequencing and annotation.</title>
        <authorList>
            <consortium name="The Broad Institute Genomics Platform"/>
            <consortium name="The Broad Institute Genome Sequencing Center for Infectious Disease"/>
            <person name="Wu L."/>
            <person name="Ma J."/>
        </authorList>
    </citation>
    <scope>NUCLEOTIDE SEQUENCE [LARGE SCALE GENOMIC DNA]</scope>
    <source>
        <strain evidence="3">CCUG 46385</strain>
    </source>
</reference>
<protein>
    <submittedName>
        <fullName evidence="2">PHP domain-containing protein</fullName>
    </submittedName>
</protein>
<feature type="domain" description="Polymerase/histidinol phosphatase N-terminal" evidence="1">
    <location>
        <begin position="12"/>
        <end position="90"/>
    </location>
</feature>
<organism evidence="2 3">
    <name type="scientific">Filifactor villosus</name>
    <dbReference type="NCBI Taxonomy" id="29374"/>
    <lineage>
        <taxon>Bacteria</taxon>
        <taxon>Bacillati</taxon>
        <taxon>Bacillota</taxon>
        <taxon>Clostridia</taxon>
        <taxon>Peptostreptococcales</taxon>
        <taxon>Filifactoraceae</taxon>
        <taxon>Filifactor</taxon>
    </lineage>
</organism>
<dbReference type="InterPro" id="IPR016195">
    <property type="entry name" value="Pol/histidinol_Pase-like"/>
</dbReference>
<dbReference type="EMBL" id="JBHSHL010000005">
    <property type="protein sequence ID" value="MFC4803803.1"/>
    <property type="molecule type" value="Genomic_DNA"/>
</dbReference>
<proteinExistence type="predicted"/>
<evidence type="ECO:0000259" key="1">
    <source>
        <dbReference type="SMART" id="SM00481"/>
    </source>
</evidence>
<accession>A0ABV9QHT3</accession>
<dbReference type="RefSeq" id="WP_379787266.1">
    <property type="nucleotide sequence ID" value="NZ_JBHSHL010000005.1"/>
</dbReference>
<dbReference type="Proteomes" id="UP001595916">
    <property type="component" value="Unassembled WGS sequence"/>
</dbReference>
<dbReference type="PANTHER" id="PTHR36928:SF1">
    <property type="entry name" value="PHOSPHATASE YCDX-RELATED"/>
    <property type="match status" value="1"/>
</dbReference>
<dbReference type="InterPro" id="IPR004013">
    <property type="entry name" value="PHP_dom"/>
</dbReference>
<dbReference type="Pfam" id="PF02811">
    <property type="entry name" value="PHP"/>
    <property type="match status" value="1"/>
</dbReference>
<dbReference type="SMART" id="SM00481">
    <property type="entry name" value="POLIIIAc"/>
    <property type="match status" value="1"/>
</dbReference>
<dbReference type="PANTHER" id="PTHR36928">
    <property type="entry name" value="PHOSPHATASE YCDX-RELATED"/>
    <property type="match status" value="1"/>
</dbReference>
<keyword evidence="3" id="KW-1185">Reference proteome</keyword>
<dbReference type="InterPro" id="IPR003141">
    <property type="entry name" value="Pol/His_phosphatase_N"/>
</dbReference>
<comment type="caution">
    <text evidence="2">The sequence shown here is derived from an EMBL/GenBank/DDBJ whole genome shotgun (WGS) entry which is preliminary data.</text>
</comment>